<dbReference type="Gene3D" id="3.40.50.880">
    <property type="match status" value="1"/>
</dbReference>
<dbReference type="PANTHER" id="PTHR43235:SF1">
    <property type="entry name" value="GLUTAMINE AMIDOTRANSFERASE PB2B2.05-RELATED"/>
    <property type="match status" value="1"/>
</dbReference>
<keyword evidence="2" id="KW-1185">Reference proteome</keyword>
<keyword evidence="1" id="KW-0378">Hydrolase</keyword>
<evidence type="ECO:0000313" key="2">
    <source>
        <dbReference type="Proteomes" id="UP001168540"/>
    </source>
</evidence>
<name>A0ABT7XUK6_9NEIS</name>
<dbReference type="GO" id="GO:0016787">
    <property type="term" value="F:hydrolase activity"/>
    <property type="evidence" value="ECO:0007669"/>
    <property type="project" value="UniProtKB-KW"/>
</dbReference>
<protein>
    <submittedName>
        <fullName evidence="1">Gamma-glutamyl-gamma-aminobutyrate hydrolase family protein</fullName>
    </submittedName>
</protein>
<dbReference type="Proteomes" id="UP001168540">
    <property type="component" value="Unassembled WGS sequence"/>
</dbReference>
<dbReference type="EMBL" id="JAUEDK010000066">
    <property type="protein sequence ID" value="MDN0077410.1"/>
    <property type="molecule type" value="Genomic_DNA"/>
</dbReference>
<dbReference type="CDD" id="cd01745">
    <property type="entry name" value="GATase1_2"/>
    <property type="match status" value="1"/>
</dbReference>
<sequence>MAKLKPIIGLTTYPPGPGHGHHTPDAYIRGVVRAGGVPVQLPHIGPDMVDDWLDAIDGVVLIGGGDINPSLYNGGNHPEIYNLDPERDSTELALTLAVIERRIPTLAICRGLQLVNTALGGSLHLHLPDAVGNNVIHRAVPREPVPHAITIAPDSFLASLLGVTETETASWHHQAIDRLAPSLVPVAWAPDGVVEAVELPGRPELIAVQWHPELTAERDKQQQALFDSLIRMACV</sequence>
<dbReference type="InterPro" id="IPR029062">
    <property type="entry name" value="Class_I_gatase-like"/>
</dbReference>
<dbReference type="InterPro" id="IPR044668">
    <property type="entry name" value="PuuD-like"/>
</dbReference>
<dbReference type="PANTHER" id="PTHR43235">
    <property type="entry name" value="GLUTAMINE AMIDOTRANSFERASE PB2B2.05-RELATED"/>
    <property type="match status" value="1"/>
</dbReference>
<dbReference type="Pfam" id="PF07722">
    <property type="entry name" value="Peptidase_C26"/>
    <property type="match status" value="1"/>
</dbReference>
<dbReference type="PROSITE" id="PS51273">
    <property type="entry name" value="GATASE_TYPE_1"/>
    <property type="match status" value="1"/>
</dbReference>
<gene>
    <name evidence="1" type="ORF">QU481_21520</name>
</gene>
<dbReference type="InterPro" id="IPR011697">
    <property type="entry name" value="Peptidase_C26"/>
</dbReference>
<accession>A0ABT7XUK6</accession>
<dbReference type="RefSeq" id="WP_289832049.1">
    <property type="nucleotide sequence ID" value="NZ_JAUEDK010000066.1"/>
</dbReference>
<comment type="caution">
    <text evidence="1">The sequence shown here is derived from an EMBL/GenBank/DDBJ whole genome shotgun (WGS) entry which is preliminary data.</text>
</comment>
<organism evidence="1 2">
    <name type="scientific">Crenobacter oryzisoli</name>
    <dbReference type="NCBI Taxonomy" id="3056844"/>
    <lineage>
        <taxon>Bacteria</taxon>
        <taxon>Pseudomonadati</taxon>
        <taxon>Pseudomonadota</taxon>
        <taxon>Betaproteobacteria</taxon>
        <taxon>Neisseriales</taxon>
        <taxon>Neisseriaceae</taxon>
        <taxon>Crenobacter</taxon>
    </lineage>
</organism>
<reference evidence="1" key="1">
    <citation type="submission" date="2023-06" db="EMBL/GenBank/DDBJ databases">
        <authorList>
            <person name="Zhang S."/>
        </authorList>
    </citation>
    <scope>NUCLEOTIDE SEQUENCE</scope>
    <source>
        <strain evidence="1">SG2303</strain>
    </source>
</reference>
<proteinExistence type="predicted"/>
<dbReference type="SUPFAM" id="SSF52317">
    <property type="entry name" value="Class I glutamine amidotransferase-like"/>
    <property type="match status" value="1"/>
</dbReference>
<evidence type="ECO:0000313" key="1">
    <source>
        <dbReference type="EMBL" id="MDN0077410.1"/>
    </source>
</evidence>